<dbReference type="AlphaFoldDB" id="A0A8S1VBL0"/>
<dbReference type="PANTHER" id="PTHR45333:SF1">
    <property type="entry name" value="CHROMOSOME UNDETERMINED SCAFFOLD_625, WHOLE GENOME SHOTGUN SEQUENCE"/>
    <property type="match status" value="1"/>
</dbReference>
<dbReference type="OrthoDB" id="9989223at2759"/>
<dbReference type="Proteomes" id="UP000689195">
    <property type="component" value="Unassembled WGS sequence"/>
</dbReference>
<comment type="caution">
    <text evidence="1">The sequence shown here is derived from an EMBL/GenBank/DDBJ whole genome shotgun (WGS) entry which is preliminary data.</text>
</comment>
<accession>A0A8S1VBL0</accession>
<keyword evidence="2" id="KW-1185">Reference proteome</keyword>
<name>A0A8S1VBL0_9CILI</name>
<gene>
    <name evidence="1" type="ORF">PPENT_87.1.T0570010</name>
</gene>
<reference evidence="1" key="1">
    <citation type="submission" date="2021-01" db="EMBL/GenBank/DDBJ databases">
        <authorList>
            <consortium name="Genoscope - CEA"/>
            <person name="William W."/>
        </authorList>
    </citation>
    <scope>NUCLEOTIDE SEQUENCE</scope>
</reference>
<protein>
    <submittedName>
        <fullName evidence="1">Uncharacterized protein</fullName>
    </submittedName>
</protein>
<evidence type="ECO:0000313" key="2">
    <source>
        <dbReference type="Proteomes" id="UP000689195"/>
    </source>
</evidence>
<organism evidence="1 2">
    <name type="scientific">Paramecium pentaurelia</name>
    <dbReference type="NCBI Taxonomy" id="43138"/>
    <lineage>
        <taxon>Eukaryota</taxon>
        <taxon>Sar</taxon>
        <taxon>Alveolata</taxon>
        <taxon>Ciliophora</taxon>
        <taxon>Intramacronucleata</taxon>
        <taxon>Oligohymenophorea</taxon>
        <taxon>Peniculida</taxon>
        <taxon>Parameciidae</taxon>
        <taxon>Paramecium</taxon>
    </lineage>
</organism>
<evidence type="ECO:0000313" key="1">
    <source>
        <dbReference type="EMBL" id="CAD8172276.1"/>
    </source>
</evidence>
<proteinExistence type="predicted"/>
<dbReference type="EMBL" id="CAJJDO010000057">
    <property type="protein sequence ID" value="CAD8172276.1"/>
    <property type="molecule type" value="Genomic_DNA"/>
</dbReference>
<sequence length="195" mass="23063">MSQTNEKIMTSIKKTIQMKQNQESTLSLINSIKDNRQIIKFLQFLDNFTSMDKTLKQCGSNQLNQLVKMKLNQRNKNFENIKIQNTSLVGIYFFYSILRVLEFKKINISGMNLKGAQLFNCKWNNLRIHQLNKFEVYSDILLFSCDANKSTLIIKIQIKQSQQLNLFSMLLFDRNIFIIFLIWRQQGDAKNRVVY</sequence>
<dbReference type="PANTHER" id="PTHR45333">
    <property type="entry name" value="MEMBRANE PROTEIN-RELATED"/>
    <property type="match status" value="1"/>
</dbReference>